<gene>
    <name evidence="1" type="ORF">LVIROSA_LOCUS33451</name>
</gene>
<accession>A0AAU9PCF1</accession>
<organism evidence="1 2">
    <name type="scientific">Lactuca virosa</name>
    <dbReference type="NCBI Taxonomy" id="75947"/>
    <lineage>
        <taxon>Eukaryota</taxon>
        <taxon>Viridiplantae</taxon>
        <taxon>Streptophyta</taxon>
        <taxon>Embryophyta</taxon>
        <taxon>Tracheophyta</taxon>
        <taxon>Spermatophyta</taxon>
        <taxon>Magnoliopsida</taxon>
        <taxon>eudicotyledons</taxon>
        <taxon>Gunneridae</taxon>
        <taxon>Pentapetalae</taxon>
        <taxon>asterids</taxon>
        <taxon>campanulids</taxon>
        <taxon>Asterales</taxon>
        <taxon>Asteraceae</taxon>
        <taxon>Cichorioideae</taxon>
        <taxon>Cichorieae</taxon>
        <taxon>Lactucinae</taxon>
        <taxon>Lactuca</taxon>
    </lineage>
</organism>
<dbReference type="Proteomes" id="UP001157418">
    <property type="component" value="Unassembled WGS sequence"/>
</dbReference>
<comment type="caution">
    <text evidence="1">The sequence shown here is derived from an EMBL/GenBank/DDBJ whole genome shotgun (WGS) entry which is preliminary data.</text>
</comment>
<protein>
    <submittedName>
        <fullName evidence="1">Uncharacterized protein</fullName>
    </submittedName>
</protein>
<keyword evidence="2" id="KW-1185">Reference proteome</keyword>
<sequence>MKTPISASKRYVHRLLKPHKYFTTTHLRRLSVAPDSTQPPSQEELTETTITQLKITEDWTSNTNLHHQLLSLYPLNLSSKSLVTSKLQIKLLNFSISFMTTNLRLFLNYRYLQYSKLLSS</sequence>
<proteinExistence type="predicted"/>
<dbReference type="EMBL" id="CAKMRJ010005634">
    <property type="protein sequence ID" value="CAH1447875.1"/>
    <property type="molecule type" value="Genomic_DNA"/>
</dbReference>
<dbReference type="AlphaFoldDB" id="A0AAU9PCF1"/>
<evidence type="ECO:0000313" key="2">
    <source>
        <dbReference type="Proteomes" id="UP001157418"/>
    </source>
</evidence>
<reference evidence="1 2" key="1">
    <citation type="submission" date="2022-01" db="EMBL/GenBank/DDBJ databases">
        <authorList>
            <person name="Xiong W."/>
            <person name="Schranz E."/>
        </authorList>
    </citation>
    <scope>NUCLEOTIDE SEQUENCE [LARGE SCALE GENOMIC DNA]</scope>
</reference>
<evidence type="ECO:0000313" key="1">
    <source>
        <dbReference type="EMBL" id="CAH1447875.1"/>
    </source>
</evidence>
<name>A0AAU9PCF1_9ASTR</name>